<keyword evidence="1" id="KW-0472">Membrane</keyword>
<dbReference type="InterPro" id="IPR024163">
    <property type="entry name" value="Aerotolerance_reg_N"/>
</dbReference>
<keyword evidence="1" id="KW-1133">Transmembrane helix</keyword>
<name>A0ABW3Y5W4_9FLAO</name>
<dbReference type="NCBIfam" id="TIGR02226">
    <property type="entry name" value="two_anch"/>
    <property type="match status" value="1"/>
</dbReference>
<dbReference type="EMBL" id="JBHTMY010000003">
    <property type="protein sequence ID" value="MFD1316668.1"/>
    <property type="molecule type" value="Genomic_DNA"/>
</dbReference>
<comment type="caution">
    <text evidence="3">The sequence shown here is derived from an EMBL/GenBank/DDBJ whole genome shotgun (WGS) entry which is preliminary data.</text>
</comment>
<keyword evidence="1" id="KW-0812">Transmembrane</keyword>
<reference evidence="4" key="1">
    <citation type="journal article" date="2019" name="Int. J. Syst. Evol. Microbiol.">
        <title>The Global Catalogue of Microorganisms (GCM) 10K type strain sequencing project: providing services to taxonomists for standard genome sequencing and annotation.</title>
        <authorList>
            <consortium name="The Broad Institute Genomics Platform"/>
            <consortium name="The Broad Institute Genome Sequencing Center for Infectious Disease"/>
            <person name="Wu L."/>
            <person name="Ma J."/>
        </authorList>
    </citation>
    <scope>NUCLEOTIDE SEQUENCE [LARGE SCALE GENOMIC DNA]</scope>
    <source>
        <strain evidence="4">CCUG 61485</strain>
    </source>
</reference>
<feature type="domain" description="Aerotolerance regulator N-terminal" evidence="2">
    <location>
        <begin position="1"/>
        <end position="76"/>
    </location>
</feature>
<keyword evidence="4" id="KW-1185">Reference proteome</keyword>
<feature type="transmembrane region" description="Helical" evidence="1">
    <location>
        <begin position="56"/>
        <end position="78"/>
    </location>
</feature>
<feature type="transmembrane region" description="Helical" evidence="1">
    <location>
        <begin position="6"/>
        <end position="24"/>
    </location>
</feature>
<dbReference type="PANTHER" id="PTHR37464">
    <property type="entry name" value="BLL2463 PROTEIN"/>
    <property type="match status" value="1"/>
</dbReference>
<dbReference type="InterPro" id="IPR029062">
    <property type="entry name" value="Class_I_gatase-like"/>
</dbReference>
<evidence type="ECO:0000259" key="2">
    <source>
        <dbReference type="Pfam" id="PF07584"/>
    </source>
</evidence>
<protein>
    <submittedName>
        <fullName evidence="3">BatA domain-containing protein</fullName>
    </submittedName>
</protein>
<dbReference type="Pfam" id="PF07584">
    <property type="entry name" value="BatA"/>
    <property type="match status" value="1"/>
</dbReference>
<dbReference type="SUPFAM" id="SSF52317">
    <property type="entry name" value="Class I glutamine amidotransferase-like"/>
    <property type="match status" value="1"/>
</dbReference>
<gene>
    <name evidence="3" type="ORF">ACFQ39_13665</name>
</gene>
<feature type="transmembrane region" description="Helical" evidence="1">
    <location>
        <begin position="620"/>
        <end position="638"/>
    </location>
</feature>
<evidence type="ECO:0000256" key="1">
    <source>
        <dbReference type="SAM" id="Phobius"/>
    </source>
</evidence>
<dbReference type="RefSeq" id="WP_377179868.1">
    <property type="nucleotide sequence ID" value="NZ_JBHTMY010000003.1"/>
</dbReference>
<accession>A0ABW3Y5W4</accession>
<evidence type="ECO:0000313" key="3">
    <source>
        <dbReference type="EMBL" id="MFD1316668.1"/>
    </source>
</evidence>
<evidence type="ECO:0000313" key="4">
    <source>
        <dbReference type="Proteomes" id="UP001597201"/>
    </source>
</evidence>
<dbReference type="PANTHER" id="PTHR37464:SF1">
    <property type="entry name" value="BLL2463 PROTEIN"/>
    <property type="match status" value="1"/>
</dbReference>
<sequence length="644" mass="74576">MLFRNPALLFGLFLLLIPIILHFFNLQRFETVKFTNVKFLKAIKEKSQKRSKLKKWLLLITRLLALTCLILAFAQPYFPSEKNAIPEVDIIYIDNSLSMKAKGPSGEFFSQAKQTLYENLKGKEVYLITNEGVEKENFTNDKILDLDYSTRSSNEEQLNLHIDQIETNKEVQKNIIILSDLQSFTFDSDLINTSNSYHLVELIPVNIGNAFVDSIWTTSESPDNLQLTARVYNALSEKEDINVTLWINDEIQGKRVANVKENSFEDISFTVKSIDNFSGKITLEDGRLDFDNDFYFSFPLKEKLKVLSLGNKTDYLKKIYHQKEFDFDEITLNNWEATNAKNYDLIILNELEFIPAYLREVLSNYLYNGGNIALIPNENIDQPTYNQLLNQLNIGSFRDTISRELKITEINYDDPFFKNVFKKREENFSYPSTQISFQNSLRNSISLMKYENGSPFLAKSNVGNGMIFIFTSPLSSEKSNLTSSTLIVPLFYNFTIRNHTQNNIYYRIGQQNEISIKNPIKSDEVYHLAKDDFDYIPLQKSQNEELVLTTNELPNKAGIYSVRQKDVASLEIAYNFPKSESYFRKIDFSELEKNNQNITVSKDLNEALSLMKAKGQDKNLWQLFITFVLVLLIAEMLIQKFVKN</sequence>
<dbReference type="Proteomes" id="UP001597201">
    <property type="component" value="Unassembled WGS sequence"/>
</dbReference>
<dbReference type="InterPro" id="IPR011933">
    <property type="entry name" value="Double_TM_dom"/>
</dbReference>
<organism evidence="3 4">
    <name type="scientific">Namhaeicola litoreus</name>
    <dbReference type="NCBI Taxonomy" id="1052145"/>
    <lineage>
        <taxon>Bacteria</taxon>
        <taxon>Pseudomonadati</taxon>
        <taxon>Bacteroidota</taxon>
        <taxon>Flavobacteriia</taxon>
        <taxon>Flavobacteriales</taxon>
        <taxon>Flavobacteriaceae</taxon>
        <taxon>Namhaeicola</taxon>
    </lineage>
</organism>
<proteinExistence type="predicted"/>